<organism evidence="1 2">
    <name type="scientific">Streptomyces badius</name>
    <dbReference type="NCBI Taxonomy" id="1941"/>
    <lineage>
        <taxon>Bacteria</taxon>
        <taxon>Bacillati</taxon>
        <taxon>Actinomycetota</taxon>
        <taxon>Actinomycetes</taxon>
        <taxon>Kitasatosporales</taxon>
        <taxon>Streptomycetaceae</taxon>
        <taxon>Streptomyces</taxon>
    </lineage>
</organism>
<reference evidence="2" key="1">
    <citation type="journal article" date="2019" name="Int. J. Syst. Evol. Microbiol.">
        <title>The Global Catalogue of Microorganisms (GCM) 10K type strain sequencing project: providing services to taxonomists for standard genome sequencing and annotation.</title>
        <authorList>
            <consortium name="The Broad Institute Genomics Platform"/>
            <consortium name="The Broad Institute Genome Sequencing Center for Infectious Disease"/>
            <person name="Wu L."/>
            <person name="Ma J."/>
        </authorList>
    </citation>
    <scope>NUCLEOTIDE SEQUENCE [LARGE SCALE GENOMIC DNA]</scope>
    <source>
        <strain evidence="2">JCM 4350</strain>
    </source>
</reference>
<evidence type="ECO:0000313" key="1">
    <source>
        <dbReference type="EMBL" id="GGS59262.1"/>
    </source>
</evidence>
<dbReference type="EMBL" id="BMSZ01000010">
    <property type="protein sequence ID" value="GGS59262.1"/>
    <property type="molecule type" value="Genomic_DNA"/>
</dbReference>
<dbReference type="Proteomes" id="UP000659767">
    <property type="component" value="Unassembled WGS sequence"/>
</dbReference>
<evidence type="ECO:0000313" key="2">
    <source>
        <dbReference type="Proteomes" id="UP000659767"/>
    </source>
</evidence>
<gene>
    <name evidence="1" type="ORF">GCM10010253_37410</name>
</gene>
<protein>
    <submittedName>
        <fullName evidence="1">Uncharacterized protein</fullName>
    </submittedName>
</protein>
<accession>A0ABQ2T9B8</accession>
<comment type="caution">
    <text evidence="1">The sequence shown here is derived from an EMBL/GenBank/DDBJ whole genome shotgun (WGS) entry which is preliminary data.</text>
</comment>
<sequence length="85" mass="9136">MVDGIGPGDRDAEGLEQGDELIQLLLGRPDHGSRISQSCGKPLYPGGPRRYVAGDYPVPRGSRGAVETADENFLQRVPFVVRTDG</sequence>
<keyword evidence="2" id="KW-1185">Reference proteome</keyword>
<name>A0ABQ2T9B8_STRBA</name>
<proteinExistence type="predicted"/>